<dbReference type="VEuPathDB" id="FungiDB:RhiirFUN_013386"/>
<dbReference type="Proteomes" id="UP000234323">
    <property type="component" value="Unassembled WGS sequence"/>
</dbReference>
<dbReference type="VEuPathDB" id="FungiDB:FUN_017548"/>
<reference evidence="1 2" key="1">
    <citation type="submission" date="2015-10" db="EMBL/GenBank/DDBJ databases">
        <title>Genome analyses suggest a sexual origin of heterokaryosis in a supposedly ancient asexual fungus.</title>
        <authorList>
            <person name="Ropars J."/>
            <person name="Sedzielewska K."/>
            <person name="Noel J."/>
            <person name="Charron P."/>
            <person name="Farinelli L."/>
            <person name="Marton T."/>
            <person name="Kruger M."/>
            <person name="Pelin A."/>
            <person name="Brachmann A."/>
            <person name="Corradi N."/>
        </authorList>
    </citation>
    <scope>NUCLEOTIDE SEQUENCE [LARGE SCALE GENOMIC DNA]</scope>
    <source>
        <strain evidence="1 2">A4</strain>
    </source>
</reference>
<dbReference type="EMBL" id="LLXI01001559">
    <property type="protein sequence ID" value="PKY54224.1"/>
    <property type="molecule type" value="Genomic_DNA"/>
</dbReference>
<organism evidence="1 2">
    <name type="scientific">Rhizophagus irregularis</name>
    <dbReference type="NCBI Taxonomy" id="588596"/>
    <lineage>
        <taxon>Eukaryota</taxon>
        <taxon>Fungi</taxon>
        <taxon>Fungi incertae sedis</taxon>
        <taxon>Mucoromycota</taxon>
        <taxon>Glomeromycotina</taxon>
        <taxon>Glomeromycetes</taxon>
        <taxon>Glomerales</taxon>
        <taxon>Glomeraceae</taxon>
        <taxon>Rhizophagus</taxon>
    </lineage>
</organism>
<protein>
    <recommendedName>
        <fullName evidence="3">Reverse transcriptase domain-containing protein</fullName>
    </recommendedName>
</protein>
<dbReference type="VEuPathDB" id="FungiDB:RhiirA1_477232"/>
<accession>A0A2I1H5W5</accession>
<name>A0A2I1H5W5_9GLOM</name>
<dbReference type="PANTHER" id="PTHR19446">
    <property type="entry name" value="REVERSE TRANSCRIPTASES"/>
    <property type="match status" value="1"/>
</dbReference>
<dbReference type="VEuPathDB" id="FungiDB:RhiirFUN_007802"/>
<keyword evidence="2" id="KW-1185">Reference proteome</keyword>
<evidence type="ECO:0008006" key="3">
    <source>
        <dbReference type="Google" id="ProtNLM"/>
    </source>
</evidence>
<evidence type="ECO:0000313" key="1">
    <source>
        <dbReference type="EMBL" id="PKY54224.1"/>
    </source>
</evidence>
<dbReference type="VEuPathDB" id="FungiDB:RhiirA1_390212"/>
<dbReference type="VEuPathDB" id="FungiDB:FUN_019780"/>
<evidence type="ECO:0000313" key="2">
    <source>
        <dbReference type="Proteomes" id="UP000234323"/>
    </source>
</evidence>
<dbReference type="VEuPathDB" id="FungiDB:RhiirFUN_013369"/>
<proteinExistence type="predicted"/>
<dbReference type="AlphaFoldDB" id="A0A2I1H5W5"/>
<dbReference type="VEuPathDB" id="FungiDB:FUN_015186"/>
<sequence>MKILKLIQQHDKLEEKIENSINIDKLRKNEFRENLKERKTKRGEKMRTLYEEINEKTIEINIRKREIYLEEDIGKMINRILEKKREKIDMSGLIIKENGKFTIEKNQEKIKQRVYNHFREWTSERKIDLDEIEYNQDWREIYSPREDIDGNIYHNLMSPIKREELDKVISGLKSNKAPGMSGITYDFWKKSKDLTRTIILEIFNESLVKANATDEWKKGVIYPINKTTRSHWNNDLKLARPIVLLETARKIWFKILTNRLSEILTKEQILTNTNYAALKNEKTEILDISINATAFMDDTTLISKNKKELMKMIEVCHQFFRINDIKANITKYELIKINDKEKEDLIIEGEKIIKVNNEEGNRYLGIYFRYDNKRRIYKEKITSIVKSACNIFNWKRLNEKQIIAVWNIVIVPRIEYQLAAIVLTKNECNNLMTRLNGIIKKRAGLAKSTPNFILFEKDLLGLKHIYDLQMEMLYKNLLYQANGNEKLKRLFLIKISQEQKNIWTSKCPGEMQIESKCHHNWILAAMKALNEENIRICNHEIKNTNERHRIKGGRTDILEILNPKLIKNSVNSRRSKDVMFLEDLLEADGINMLKWKHLCKEKGRNTKGKIPKWFLNIEETIIEDVGKNTRKIKNEFLGQATKRNIHLNLLDTNEKIKKNNIITWNEIGDFPIFCEDKKKSKSKKYKRIGVHLEIAKDKLDWNNSPFLIKCEGCHRNIGKKNKEKKECLIYLENDISRIIERRKEDNFIKPYETLNNIIEKNHQLKKVIEAENKDEIYNERIDQIDNIIKSKEEFINIIKYSILEKNENEDNERLKYYIIIEVIKTKSIVDEKGIRRYGYKVIWKIIEERNGELYEKSEIMFIAKYEGINENEFKVILRSLILVLLILAEKSEIVLEKHDIDLLELNAKNYKISKELRLKARESLKNEEIIKYNFEIVDDALITNEFNLYWNQRLINGGYRGWRKKVTNVIWKNEILNSNRLNDLFMYNHKKEFDWQTTLEFISNRIEFSKRQCGGIDTYERSYRIKNLLKDQPTYDTLFQRNTNKIEDNKCIRCEKKEVENWEHIWICEDNEFNLNEIIYESIHRFEEQLKESNQDENIEILRNYNIEFINILESPSIILRGKSKIWELIRSIYNNKFNDLTKKKEEKNLIKKLWRFTYKEIKNRIWIPRCDEVKRLEEKADIKKADLRKRKNDSINDLDSVSISDSDKGKIKKRKTTENIEKERKNRLTKKISLATRDKLTGKVIDGINIDNFWDTTVKIQDYIDI</sequence>
<gene>
    <name evidence="1" type="ORF">RhiirA4_426626</name>
</gene>
<comment type="caution">
    <text evidence="1">The sequence shown here is derived from an EMBL/GenBank/DDBJ whole genome shotgun (WGS) entry which is preliminary data.</text>
</comment>